<accession>A0A0A9GI02</accession>
<name>A0A0A9GI02_ARUDO</name>
<reference evidence="1" key="2">
    <citation type="journal article" date="2015" name="Data Brief">
        <title>Shoot transcriptome of the giant reed, Arundo donax.</title>
        <authorList>
            <person name="Barrero R.A."/>
            <person name="Guerrero F.D."/>
            <person name="Moolhuijzen P."/>
            <person name="Goolsby J.A."/>
            <person name="Tidwell J."/>
            <person name="Bellgard S.E."/>
            <person name="Bellgard M.I."/>
        </authorList>
    </citation>
    <scope>NUCLEOTIDE SEQUENCE</scope>
    <source>
        <tissue evidence="1">Shoot tissue taken approximately 20 cm above the soil surface</tissue>
    </source>
</reference>
<protein>
    <submittedName>
        <fullName evidence="1">Uncharacterized protein</fullName>
    </submittedName>
</protein>
<evidence type="ECO:0000313" key="1">
    <source>
        <dbReference type="EMBL" id="JAE24745.1"/>
    </source>
</evidence>
<organism evidence="1">
    <name type="scientific">Arundo donax</name>
    <name type="common">Giant reed</name>
    <name type="synonym">Donax arundinaceus</name>
    <dbReference type="NCBI Taxonomy" id="35708"/>
    <lineage>
        <taxon>Eukaryota</taxon>
        <taxon>Viridiplantae</taxon>
        <taxon>Streptophyta</taxon>
        <taxon>Embryophyta</taxon>
        <taxon>Tracheophyta</taxon>
        <taxon>Spermatophyta</taxon>
        <taxon>Magnoliopsida</taxon>
        <taxon>Liliopsida</taxon>
        <taxon>Poales</taxon>
        <taxon>Poaceae</taxon>
        <taxon>PACMAD clade</taxon>
        <taxon>Arundinoideae</taxon>
        <taxon>Arundineae</taxon>
        <taxon>Arundo</taxon>
    </lineage>
</organism>
<sequence length="22" mass="2862">MQAHFYWVDKNIWDLMELVLYF</sequence>
<reference evidence="1" key="1">
    <citation type="submission" date="2014-09" db="EMBL/GenBank/DDBJ databases">
        <authorList>
            <person name="Magalhaes I.L.F."/>
            <person name="Oliveira U."/>
            <person name="Santos F.R."/>
            <person name="Vidigal T.H.D.A."/>
            <person name="Brescovit A.D."/>
            <person name="Santos A.J."/>
        </authorList>
    </citation>
    <scope>NUCLEOTIDE SEQUENCE</scope>
    <source>
        <tissue evidence="1">Shoot tissue taken approximately 20 cm above the soil surface</tissue>
    </source>
</reference>
<dbReference type="EMBL" id="GBRH01173151">
    <property type="protein sequence ID" value="JAE24745.1"/>
    <property type="molecule type" value="Transcribed_RNA"/>
</dbReference>
<proteinExistence type="predicted"/>
<dbReference type="AlphaFoldDB" id="A0A0A9GI02"/>